<evidence type="ECO:0000313" key="2">
    <source>
        <dbReference type="Proteomes" id="UP000190166"/>
    </source>
</evidence>
<dbReference type="EMBL" id="FUZZ01000001">
    <property type="protein sequence ID" value="SKC96963.1"/>
    <property type="molecule type" value="Genomic_DNA"/>
</dbReference>
<keyword evidence="2" id="KW-1185">Reference proteome</keyword>
<sequence>MKKVAIVLSLSTVVMLIIACGGKMVNRGYLSASNPDELPIYLITLGNFRETPACSTTPSSSCVMNETTNMPLGKIQDVLRQALQYYQENCSRK</sequence>
<dbReference type="STRING" id="393003.SAMN05660461_0801"/>
<dbReference type="Proteomes" id="UP000190166">
    <property type="component" value="Unassembled WGS sequence"/>
</dbReference>
<dbReference type="PROSITE" id="PS51257">
    <property type="entry name" value="PROKAR_LIPOPROTEIN"/>
    <property type="match status" value="1"/>
</dbReference>
<proteinExistence type="predicted"/>
<protein>
    <recommendedName>
        <fullName evidence="3">Lipoprotein</fullName>
    </recommendedName>
</protein>
<evidence type="ECO:0008006" key="3">
    <source>
        <dbReference type="Google" id="ProtNLM"/>
    </source>
</evidence>
<organism evidence="1 2">
    <name type="scientific">Chitinophaga ginsengisegetis</name>
    <dbReference type="NCBI Taxonomy" id="393003"/>
    <lineage>
        <taxon>Bacteria</taxon>
        <taxon>Pseudomonadati</taxon>
        <taxon>Bacteroidota</taxon>
        <taxon>Chitinophagia</taxon>
        <taxon>Chitinophagales</taxon>
        <taxon>Chitinophagaceae</taxon>
        <taxon>Chitinophaga</taxon>
    </lineage>
</organism>
<gene>
    <name evidence="1" type="ORF">SAMN05660461_0801</name>
</gene>
<dbReference type="AlphaFoldDB" id="A0A1T5N9L7"/>
<accession>A0A1T5N9L7</accession>
<reference evidence="1 2" key="1">
    <citation type="submission" date="2017-02" db="EMBL/GenBank/DDBJ databases">
        <authorList>
            <person name="Peterson S.W."/>
        </authorList>
    </citation>
    <scope>NUCLEOTIDE SEQUENCE [LARGE SCALE GENOMIC DNA]</scope>
    <source>
        <strain evidence="1 2">DSM 18108</strain>
    </source>
</reference>
<dbReference type="RefSeq" id="WP_079468108.1">
    <property type="nucleotide sequence ID" value="NZ_FUZZ01000001.1"/>
</dbReference>
<name>A0A1T5N9L7_9BACT</name>
<evidence type="ECO:0000313" key="1">
    <source>
        <dbReference type="EMBL" id="SKC96963.1"/>
    </source>
</evidence>